<dbReference type="InterPro" id="IPR058568">
    <property type="entry name" value="Ig_TRAPPC9_Trs120_4th"/>
</dbReference>
<evidence type="ECO:0000313" key="4">
    <source>
        <dbReference type="EMBL" id="CAD7641371.1"/>
    </source>
</evidence>
<dbReference type="EMBL" id="OC879732">
    <property type="protein sequence ID" value="CAD7641371.1"/>
    <property type="molecule type" value="Genomic_DNA"/>
</dbReference>
<sequence>ELINISVVSKLPKETEKSLFEWSDHSINSELPLACGSSVTFDLTLNAIGDFVIETNATKSNTTRTAAANRSSAAASRSQTPYSSHQNSPAHASASAAKKTQLLGSTTLANFISELQTSNKSKQISDKRITESIDLCPSKIVEAVLQFEYSGGPGLASGYCRHSSLAITIEIQPSLLITHWDVLPADLPTNCFLVLDAMNATTQEMELRYTSSKEILIEANETCRIPVPIERCPLVDDEVDGDDKRDDSSQSLLSRCRQHLINQLSLNWMLSSTGIKGTASVANVPYSDQMLNSILLSPIQWEVTLNEQNLRNGNEFCFKTGQYISVGISLYNCSAVSLKSLNLSIHYYQDYQNSHRIGKERNYRLDMKKALTGFDRVIINEIESMKSYCHECGLTFFYTGIYKLEIECNSMTATDESIKHKVLTSSDIAQNKAAKSPSAVTSLWKCSPSIVISIE</sequence>
<feature type="non-terminal residue" evidence="4">
    <location>
        <position position="1"/>
    </location>
</feature>
<accession>A0A7R9LGZ5</accession>
<keyword evidence="5" id="KW-1185">Reference proteome</keyword>
<dbReference type="Proteomes" id="UP000759131">
    <property type="component" value="Unassembled WGS sequence"/>
</dbReference>
<dbReference type="OrthoDB" id="27962at2759"/>
<dbReference type="Pfam" id="PF26283">
    <property type="entry name" value="Ig_TRAPPC9-Trs120_4th"/>
    <property type="match status" value="1"/>
</dbReference>
<dbReference type="PANTHER" id="PTHR21512">
    <property type="entry name" value="TRAFFICKING PROTEIN PARTICLE COMPLEX SUBUNIT 9"/>
    <property type="match status" value="1"/>
</dbReference>
<feature type="region of interest" description="Disordered" evidence="1">
    <location>
        <begin position="61"/>
        <end position="96"/>
    </location>
</feature>
<dbReference type="InterPro" id="IPR058567">
    <property type="entry name" value="Ig_TRAPPC9_Trs120_3rd"/>
</dbReference>
<proteinExistence type="predicted"/>
<feature type="domain" description="Trs120/TRAPPC9 third Ig-like" evidence="2">
    <location>
        <begin position="190"/>
        <end position="294"/>
    </location>
</feature>
<dbReference type="GO" id="GO:0005802">
    <property type="term" value="C:trans-Golgi network"/>
    <property type="evidence" value="ECO:0007669"/>
    <property type="project" value="TreeGrafter"/>
</dbReference>
<organism evidence="4">
    <name type="scientific">Medioppia subpectinata</name>
    <dbReference type="NCBI Taxonomy" id="1979941"/>
    <lineage>
        <taxon>Eukaryota</taxon>
        <taxon>Metazoa</taxon>
        <taxon>Ecdysozoa</taxon>
        <taxon>Arthropoda</taxon>
        <taxon>Chelicerata</taxon>
        <taxon>Arachnida</taxon>
        <taxon>Acari</taxon>
        <taxon>Acariformes</taxon>
        <taxon>Sarcoptiformes</taxon>
        <taxon>Oribatida</taxon>
        <taxon>Brachypylina</taxon>
        <taxon>Oppioidea</taxon>
        <taxon>Oppiidae</taxon>
        <taxon>Medioppia</taxon>
    </lineage>
</organism>
<evidence type="ECO:0000313" key="5">
    <source>
        <dbReference type="Proteomes" id="UP000759131"/>
    </source>
</evidence>
<dbReference type="AlphaFoldDB" id="A0A7R9LGZ5"/>
<evidence type="ECO:0000259" key="2">
    <source>
        <dbReference type="Pfam" id="PF26282"/>
    </source>
</evidence>
<dbReference type="EMBL" id="CAJPIZ010025157">
    <property type="protein sequence ID" value="CAG2118671.1"/>
    <property type="molecule type" value="Genomic_DNA"/>
</dbReference>
<name>A0A7R9LGZ5_9ACAR</name>
<reference evidence="4" key="1">
    <citation type="submission" date="2020-11" db="EMBL/GenBank/DDBJ databases">
        <authorList>
            <person name="Tran Van P."/>
        </authorList>
    </citation>
    <scope>NUCLEOTIDE SEQUENCE</scope>
</reference>
<dbReference type="InterPro" id="IPR013935">
    <property type="entry name" value="Trs120_TRAPPC9"/>
</dbReference>
<feature type="domain" description="Trs120/TRAPPC9 fourth Ig-like" evidence="3">
    <location>
        <begin position="299"/>
        <end position="438"/>
    </location>
</feature>
<evidence type="ECO:0000259" key="3">
    <source>
        <dbReference type="Pfam" id="PF26283"/>
    </source>
</evidence>
<evidence type="ECO:0000256" key="1">
    <source>
        <dbReference type="SAM" id="MobiDB-lite"/>
    </source>
</evidence>
<protein>
    <submittedName>
        <fullName evidence="4">Uncharacterized protein</fullName>
    </submittedName>
</protein>
<dbReference type="Pfam" id="PF26282">
    <property type="entry name" value="Ig_TRAPPC9-Trs120_3rd"/>
    <property type="match status" value="1"/>
</dbReference>
<dbReference type="PANTHER" id="PTHR21512:SF5">
    <property type="entry name" value="TRAFFICKING PROTEIN PARTICLE COMPLEX SUBUNIT 9"/>
    <property type="match status" value="1"/>
</dbReference>
<gene>
    <name evidence="4" type="ORF">OSB1V03_LOCUS18622</name>
</gene>